<dbReference type="EMBL" id="JABBGK010000001">
    <property type="protein sequence ID" value="NML73061.1"/>
    <property type="molecule type" value="Genomic_DNA"/>
</dbReference>
<dbReference type="Pfam" id="PF01894">
    <property type="entry name" value="YjbQ"/>
    <property type="match status" value="1"/>
</dbReference>
<keyword evidence="3" id="KW-1185">Reference proteome</keyword>
<accession>A0A7Y0AT87</accession>
<evidence type="ECO:0000256" key="1">
    <source>
        <dbReference type="ARBA" id="ARBA00005534"/>
    </source>
</evidence>
<reference evidence="2 3" key="1">
    <citation type="submission" date="2020-04" db="EMBL/GenBank/DDBJ databases">
        <title>Rhizobium sp. S-51 isolated from soil.</title>
        <authorList>
            <person name="Dahal R.H."/>
        </authorList>
    </citation>
    <scope>NUCLEOTIDE SEQUENCE [LARGE SCALE GENOMIC DNA]</scope>
    <source>
        <strain evidence="2 3">S-51</strain>
    </source>
</reference>
<name>A0A7Y0AT87_9HYPH</name>
<dbReference type="NCBIfam" id="TIGR00149">
    <property type="entry name" value="TIGR00149_YjbQ"/>
    <property type="match status" value="1"/>
</dbReference>
<proteinExistence type="inferred from homology"/>
<dbReference type="PANTHER" id="PTHR30615">
    <property type="entry name" value="UNCHARACTERIZED PROTEIN YJBQ-RELATED"/>
    <property type="match status" value="1"/>
</dbReference>
<evidence type="ECO:0000313" key="3">
    <source>
        <dbReference type="Proteomes" id="UP000541470"/>
    </source>
</evidence>
<dbReference type="AlphaFoldDB" id="A0A7Y0AT87"/>
<gene>
    <name evidence="2" type="ORF">HHL25_02865</name>
</gene>
<comment type="similarity">
    <text evidence="1">Belongs to the UPF0047 family.</text>
</comment>
<sequence length="180" mass="20253">MVVGCPRAFFTVVLVRELLEYCQVQGRSAQADRPNPAGEVHVLRRLTIETRGQGIYEFTQEAAAFVEEGQSREGLLTVFVRHTSCSLLVQENADPSVRRDLDTFLRRLVPPASDAQMGWITHREEGPDDMPAHIKAALMQVSIGIPVADGRLMLGTWQGIYLFEHRDRPHRREVVLHLAG</sequence>
<comment type="caution">
    <text evidence="2">The sequence shown here is derived from an EMBL/GenBank/DDBJ whole genome shotgun (WGS) entry which is preliminary data.</text>
</comment>
<evidence type="ECO:0000313" key="2">
    <source>
        <dbReference type="EMBL" id="NML73061.1"/>
    </source>
</evidence>
<dbReference type="InterPro" id="IPR035917">
    <property type="entry name" value="YjbQ-like_sf"/>
</dbReference>
<dbReference type="PROSITE" id="PS01314">
    <property type="entry name" value="UPF0047"/>
    <property type="match status" value="1"/>
</dbReference>
<dbReference type="Gene3D" id="2.60.120.460">
    <property type="entry name" value="YjbQ-like"/>
    <property type="match status" value="1"/>
</dbReference>
<organism evidence="2 3">
    <name type="scientific">Rhizobium terricola</name>
    <dbReference type="NCBI Taxonomy" id="2728849"/>
    <lineage>
        <taxon>Bacteria</taxon>
        <taxon>Pseudomonadati</taxon>
        <taxon>Pseudomonadota</taxon>
        <taxon>Alphaproteobacteria</taxon>
        <taxon>Hyphomicrobiales</taxon>
        <taxon>Rhizobiaceae</taxon>
        <taxon>Rhizobium/Agrobacterium group</taxon>
        <taxon>Rhizobium</taxon>
    </lineage>
</organism>
<protein>
    <submittedName>
        <fullName evidence="2">YjbQ family protein</fullName>
    </submittedName>
</protein>
<dbReference type="InterPro" id="IPR001602">
    <property type="entry name" value="UPF0047_YjbQ-like"/>
</dbReference>
<dbReference type="Proteomes" id="UP000541470">
    <property type="component" value="Unassembled WGS sequence"/>
</dbReference>
<dbReference type="PANTHER" id="PTHR30615:SF8">
    <property type="entry name" value="UPF0047 PROTEIN C4A8.02C"/>
    <property type="match status" value="1"/>
</dbReference>
<dbReference type="SUPFAM" id="SSF111038">
    <property type="entry name" value="YjbQ-like"/>
    <property type="match status" value="1"/>
</dbReference>